<dbReference type="AlphaFoldDB" id="A0A8H5F1J6"/>
<evidence type="ECO:0000313" key="3">
    <source>
        <dbReference type="Proteomes" id="UP000541558"/>
    </source>
</evidence>
<gene>
    <name evidence="2" type="ORF">D9611_010771</name>
</gene>
<dbReference type="EMBL" id="JAACJK010000169">
    <property type="protein sequence ID" value="KAF5320470.1"/>
    <property type="molecule type" value="Genomic_DNA"/>
</dbReference>
<feature type="region of interest" description="Disordered" evidence="1">
    <location>
        <begin position="151"/>
        <end position="209"/>
    </location>
</feature>
<feature type="compositionally biased region" description="Pro residues" evidence="1">
    <location>
        <begin position="176"/>
        <end position="188"/>
    </location>
</feature>
<protein>
    <submittedName>
        <fullName evidence="2">Uncharacterized protein</fullName>
    </submittedName>
</protein>
<name>A0A8H5F1J6_9AGAR</name>
<accession>A0A8H5F1J6</accession>
<comment type="caution">
    <text evidence="2">The sequence shown here is derived from an EMBL/GenBank/DDBJ whole genome shotgun (WGS) entry which is preliminary data.</text>
</comment>
<sequence>MHILPVPSPAPRAERVAMERPIMTLLGRSCTKAFTQFNSRAPSAASSQSPASSTSDLIQSSTLPFAAASKGTGGILRDGPLETAIRPAKKPGLACSMKSSSLRPSALRNGAGLCTEIASTPNWEPLQYAQPSSPSSASIFGNYDLAPHQAPSDSFNVSEGRFAHSPAITSPTPSSCVPPPTRPTPVPNPISISGEPPRPPEATSRTTCSGRDRAVWGSLEPLKAINAAKVGILGIATTPNQGPRLSLVLLGG</sequence>
<dbReference type="Proteomes" id="UP000541558">
    <property type="component" value="Unassembled WGS sequence"/>
</dbReference>
<evidence type="ECO:0000313" key="2">
    <source>
        <dbReference type="EMBL" id="KAF5320470.1"/>
    </source>
</evidence>
<proteinExistence type="predicted"/>
<organism evidence="2 3">
    <name type="scientific">Ephemerocybe angulata</name>
    <dbReference type="NCBI Taxonomy" id="980116"/>
    <lineage>
        <taxon>Eukaryota</taxon>
        <taxon>Fungi</taxon>
        <taxon>Dikarya</taxon>
        <taxon>Basidiomycota</taxon>
        <taxon>Agaricomycotina</taxon>
        <taxon>Agaricomycetes</taxon>
        <taxon>Agaricomycetidae</taxon>
        <taxon>Agaricales</taxon>
        <taxon>Agaricineae</taxon>
        <taxon>Psathyrellaceae</taxon>
        <taxon>Ephemerocybe</taxon>
    </lineage>
</organism>
<reference evidence="2 3" key="1">
    <citation type="journal article" date="2020" name="ISME J.">
        <title>Uncovering the hidden diversity of litter-decomposition mechanisms in mushroom-forming fungi.</title>
        <authorList>
            <person name="Floudas D."/>
            <person name="Bentzer J."/>
            <person name="Ahren D."/>
            <person name="Johansson T."/>
            <person name="Persson P."/>
            <person name="Tunlid A."/>
        </authorList>
    </citation>
    <scope>NUCLEOTIDE SEQUENCE [LARGE SCALE GENOMIC DNA]</scope>
    <source>
        <strain evidence="2 3">CBS 175.51</strain>
    </source>
</reference>
<keyword evidence="3" id="KW-1185">Reference proteome</keyword>
<evidence type="ECO:0000256" key="1">
    <source>
        <dbReference type="SAM" id="MobiDB-lite"/>
    </source>
</evidence>